<dbReference type="EMBL" id="JACJTB010000001">
    <property type="protein sequence ID" value="MBD2593083.1"/>
    <property type="molecule type" value="Genomic_DNA"/>
</dbReference>
<reference evidence="2 3" key="1">
    <citation type="journal article" date="2020" name="ISME J.">
        <title>Comparative genomics reveals insights into cyanobacterial evolution and habitat adaptation.</title>
        <authorList>
            <person name="Chen M.Y."/>
            <person name="Teng W.K."/>
            <person name="Zhao L."/>
            <person name="Hu C.X."/>
            <person name="Zhou Y.K."/>
            <person name="Han B.P."/>
            <person name="Song L.R."/>
            <person name="Shu W.S."/>
        </authorList>
    </citation>
    <scope>NUCLEOTIDE SEQUENCE [LARGE SCALE GENOMIC DNA]</scope>
    <source>
        <strain evidence="2 3">FACHB-130</strain>
    </source>
</reference>
<feature type="chain" id="PRO_5045754310" evidence="1">
    <location>
        <begin position="33"/>
        <end position="248"/>
    </location>
</feature>
<accession>A0ABR8FS86</accession>
<sequence>MKQLSSFPSVKFLTSSIATLAISLISSQSATAATIALGFTKLTGVTGGSPATTAVLRAEIPAINFGKIASIVIKDISDGNAGSPGNVTGFDLDAIKLSYTAVDRAADVNTISALDLFDFSPTGTILTPGSQRPPTSPELFGTTGGNVNNAVATLGNFDANATTDPTRIFGFFSLGNHGQVEFKLKSPITTNSPLYLYIGEVGDNGELATGELIISRPAPPVPEPSGLAVLSLAGIYMVVRHRRKNKFQ</sequence>
<keyword evidence="3" id="KW-1185">Reference proteome</keyword>
<evidence type="ECO:0000256" key="1">
    <source>
        <dbReference type="SAM" id="SignalP"/>
    </source>
</evidence>
<gene>
    <name evidence="2" type="ORF">H6G74_01900</name>
</gene>
<dbReference type="NCBIfam" id="TIGR02595">
    <property type="entry name" value="PEP_CTERM"/>
    <property type="match status" value="1"/>
</dbReference>
<organism evidence="2 3">
    <name type="scientific">Nostoc spongiaeforme FACHB-130</name>
    <dbReference type="NCBI Taxonomy" id="1357510"/>
    <lineage>
        <taxon>Bacteria</taxon>
        <taxon>Bacillati</taxon>
        <taxon>Cyanobacteriota</taxon>
        <taxon>Cyanophyceae</taxon>
        <taxon>Nostocales</taxon>
        <taxon>Nostocaceae</taxon>
        <taxon>Nostoc</taxon>
    </lineage>
</organism>
<feature type="signal peptide" evidence="1">
    <location>
        <begin position="1"/>
        <end position="32"/>
    </location>
</feature>
<comment type="caution">
    <text evidence="2">The sequence shown here is derived from an EMBL/GenBank/DDBJ whole genome shotgun (WGS) entry which is preliminary data.</text>
</comment>
<name>A0ABR8FS86_9NOSO</name>
<dbReference type="RefSeq" id="WP_190966031.1">
    <property type="nucleotide sequence ID" value="NZ_JACJTB010000001.1"/>
</dbReference>
<dbReference type="InterPro" id="IPR013424">
    <property type="entry name" value="Ice-binding_C"/>
</dbReference>
<proteinExistence type="predicted"/>
<evidence type="ECO:0000313" key="2">
    <source>
        <dbReference type="EMBL" id="MBD2593083.1"/>
    </source>
</evidence>
<dbReference type="Proteomes" id="UP000603457">
    <property type="component" value="Unassembled WGS sequence"/>
</dbReference>
<keyword evidence="1" id="KW-0732">Signal</keyword>
<protein>
    <submittedName>
        <fullName evidence="2">PEP-CTERM sorting domain-containing protein</fullName>
    </submittedName>
</protein>
<evidence type="ECO:0000313" key="3">
    <source>
        <dbReference type="Proteomes" id="UP000603457"/>
    </source>
</evidence>